<keyword evidence="1" id="KW-0472">Membrane</keyword>
<dbReference type="RefSeq" id="WP_043452241.1">
    <property type="nucleotide sequence ID" value="NZ_JBFBKS010000004.1"/>
</dbReference>
<keyword evidence="1" id="KW-1133">Transmembrane helix</keyword>
<dbReference type="Proteomes" id="UP000031196">
    <property type="component" value="Unassembled WGS sequence"/>
</dbReference>
<dbReference type="OrthoDB" id="4941928at2"/>
<feature type="transmembrane region" description="Helical" evidence="1">
    <location>
        <begin position="82"/>
        <end position="108"/>
    </location>
</feature>
<organism evidence="2 3">
    <name type="scientific">Pseudarthrobacter phenanthrenivorans</name>
    <name type="common">Arthrobacter phenanthrenivorans</name>
    <dbReference type="NCBI Taxonomy" id="361575"/>
    <lineage>
        <taxon>Bacteria</taxon>
        <taxon>Bacillati</taxon>
        <taxon>Actinomycetota</taxon>
        <taxon>Actinomycetes</taxon>
        <taxon>Micrococcales</taxon>
        <taxon>Micrococcaceae</taxon>
        <taxon>Pseudarthrobacter</taxon>
    </lineage>
</organism>
<feature type="transmembrane region" description="Helical" evidence="1">
    <location>
        <begin position="21"/>
        <end position="46"/>
    </location>
</feature>
<protein>
    <submittedName>
        <fullName evidence="2">Uncharacterized protein</fullName>
    </submittedName>
</protein>
<comment type="caution">
    <text evidence="2">The sequence shown here is derived from an EMBL/GenBank/DDBJ whole genome shotgun (WGS) entry which is preliminary data.</text>
</comment>
<reference evidence="2 3" key="1">
    <citation type="submission" date="2014-12" db="EMBL/GenBank/DDBJ databases">
        <title>Genome sequencing of Arthrobacter phenanthrenivorans SWC37.</title>
        <authorList>
            <person name="Tan P.W."/>
            <person name="Chan K.-G."/>
        </authorList>
    </citation>
    <scope>NUCLEOTIDE SEQUENCE [LARGE SCALE GENOMIC DNA]</scope>
    <source>
        <strain evidence="2 3">SWC37</strain>
    </source>
</reference>
<accession>A0A0B4DRE3</accession>
<feature type="transmembrane region" description="Helical" evidence="1">
    <location>
        <begin position="52"/>
        <end position="75"/>
    </location>
</feature>
<name>A0A0B4DRE3_PSEPS</name>
<evidence type="ECO:0000313" key="2">
    <source>
        <dbReference type="EMBL" id="KIC66985.1"/>
    </source>
</evidence>
<dbReference type="EMBL" id="JWTB01000018">
    <property type="protein sequence ID" value="KIC66985.1"/>
    <property type="molecule type" value="Genomic_DNA"/>
</dbReference>
<gene>
    <name evidence="2" type="ORF">RM50_09720</name>
</gene>
<evidence type="ECO:0000313" key="3">
    <source>
        <dbReference type="Proteomes" id="UP000031196"/>
    </source>
</evidence>
<evidence type="ECO:0000256" key="1">
    <source>
        <dbReference type="SAM" id="Phobius"/>
    </source>
</evidence>
<sequence length="143" mass="15668">MNSEPGRSGPQRVKPPLSDAARASLATTHTLFRMFVVTVLGSFFVYQLDVGYLWLATVLTAAALVLGVVLLVRAVRLKESRLILFGTISGLVVAAVMVLLIVTTMVLFDQVREYQACMGRALTDRATHECMVQFQQVLPTGVR</sequence>
<dbReference type="AlphaFoldDB" id="A0A0B4DRE3"/>
<keyword evidence="1" id="KW-0812">Transmembrane</keyword>
<proteinExistence type="predicted"/>